<feature type="transmembrane region" description="Helical" evidence="2">
    <location>
        <begin position="39"/>
        <end position="64"/>
    </location>
</feature>
<sequence length="101" mass="11488">MMPTRLDANLCFKNIIKAVHRMIEKLTLIIMNKAVGLDVIWFLFLSFTLLIFFYSTILCGVAAVDFNYEAATASIDYDGNDDDEDDGDDDEDNNDDDDDMM</sequence>
<comment type="caution">
    <text evidence="3">The sequence shown here is derived from an EMBL/GenBank/DDBJ whole genome shotgun (WGS) entry which is preliminary data.</text>
</comment>
<keyword evidence="2" id="KW-1133">Transmembrane helix</keyword>
<reference evidence="3 4" key="1">
    <citation type="journal article" date="2021" name="Elife">
        <title>Chloroplast acquisition without the gene transfer in kleptoplastic sea slugs, Plakobranchus ocellatus.</title>
        <authorList>
            <person name="Maeda T."/>
            <person name="Takahashi S."/>
            <person name="Yoshida T."/>
            <person name="Shimamura S."/>
            <person name="Takaki Y."/>
            <person name="Nagai Y."/>
            <person name="Toyoda A."/>
            <person name="Suzuki Y."/>
            <person name="Arimoto A."/>
            <person name="Ishii H."/>
            <person name="Satoh N."/>
            <person name="Nishiyama T."/>
            <person name="Hasebe M."/>
            <person name="Maruyama T."/>
            <person name="Minagawa J."/>
            <person name="Obokata J."/>
            <person name="Shigenobu S."/>
        </authorList>
    </citation>
    <scope>NUCLEOTIDE SEQUENCE [LARGE SCALE GENOMIC DNA]</scope>
</reference>
<feature type="region of interest" description="Disordered" evidence="1">
    <location>
        <begin position="75"/>
        <end position="101"/>
    </location>
</feature>
<feature type="compositionally biased region" description="Acidic residues" evidence="1">
    <location>
        <begin position="78"/>
        <end position="101"/>
    </location>
</feature>
<keyword evidence="2" id="KW-0472">Membrane</keyword>
<accession>A0AAV4CE93</accession>
<keyword evidence="4" id="KW-1185">Reference proteome</keyword>
<proteinExistence type="predicted"/>
<evidence type="ECO:0000256" key="2">
    <source>
        <dbReference type="SAM" id="Phobius"/>
    </source>
</evidence>
<dbReference type="EMBL" id="BLXT01006292">
    <property type="protein sequence ID" value="GFO30949.1"/>
    <property type="molecule type" value="Genomic_DNA"/>
</dbReference>
<evidence type="ECO:0000313" key="3">
    <source>
        <dbReference type="EMBL" id="GFO30949.1"/>
    </source>
</evidence>
<evidence type="ECO:0000313" key="4">
    <source>
        <dbReference type="Proteomes" id="UP000735302"/>
    </source>
</evidence>
<keyword evidence="2" id="KW-0812">Transmembrane</keyword>
<dbReference type="AlphaFoldDB" id="A0AAV4CE93"/>
<name>A0AAV4CE93_9GAST</name>
<evidence type="ECO:0000256" key="1">
    <source>
        <dbReference type="SAM" id="MobiDB-lite"/>
    </source>
</evidence>
<protein>
    <submittedName>
        <fullName evidence="3">Uncharacterized protein</fullName>
    </submittedName>
</protein>
<gene>
    <name evidence="3" type="ORF">PoB_005745400</name>
</gene>
<organism evidence="3 4">
    <name type="scientific">Plakobranchus ocellatus</name>
    <dbReference type="NCBI Taxonomy" id="259542"/>
    <lineage>
        <taxon>Eukaryota</taxon>
        <taxon>Metazoa</taxon>
        <taxon>Spiralia</taxon>
        <taxon>Lophotrochozoa</taxon>
        <taxon>Mollusca</taxon>
        <taxon>Gastropoda</taxon>
        <taxon>Heterobranchia</taxon>
        <taxon>Euthyneura</taxon>
        <taxon>Panpulmonata</taxon>
        <taxon>Sacoglossa</taxon>
        <taxon>Placobranchoidea</taxon>
        <taxon>Plakobranchidae</taxon>
        <taxon>Plakobranchus</taxon>
    </lineage>
</organism>
<dbReference type="Proteomes" id="UP000735302">
    <property type="component" value="Unassembled WGS sequence"/>
</dbReference>